<dbReference type="RefSeq" id="WP_347324180.1">
    <property type="nucleotide sequence ID" value="NZ_JBCGUH010000003.1"/>
</dbReference>
<reference evidence="2" key="1">
    <citation type="journal article" date="2019" name="Int. J. Syst. Evol. Microbiol.">
        <title>The Global Catalogue of Microorganisms (GCM) 10K type strain sequencing project: providing services to taxonomists for standard genome sequencing and annotation.</title>
        <authorList>
            <consortium name="The Broad Institute Genomics Platform"/>
            <consortium name="The Broad Institute Genome Sequencing Center for Infectious Disease"/>
            <person name="Wu L."/>
            <person name="Ma J."/>
        </authorList>
    </citation>
    <scope>NUCLEOTIDE SEQUENCE [LARGE SCALE GENOMIC DNA]</scope>
    <source>
        <strain evidence="2">CCUG 54950</strain>
    </source>
</reference>
<name>A0ABW4RE28_9BACL</name>
<proteinExistence type="predicted"/>
<protein>
    <recommendedName>
        <fullName evidence="3">C2H2-type domain-containing protein</fullName>
    </recommendedName>
</protein>
<accession>A0ABW4RE28</accession>
<comment type="caution">
    <text evidence="1">The sequence shown here is derived from an EMBL/GenBank/DDBJ whole genome shotgun (WGS) entry which is preliminary data.</text>
</comment>
<dbReference type="Proteomes" id="UP001597233">
    <property type="component" value="Unassembled WGS sequence"/>
</dbReference>
<evidence type="ECO:0000313" key="1">
    <source>
        <dbReference type="EMBL" id="MFD1884527.1"/>
    </source>
</evidence>
<keyword evidence="2" id="KW-1185">Reference proteome</keyword>
<evidence type="ECO:0000313" key="2">
    <source>
        <dbReference type="Proteomes" id="UP001597233"/>
    </source>
</evidence>
<evidence type="ECO:0008006" key="3">
    <source>
        <dbReference type="Google" id="ProtNLM"/>
    </source>
</evidence>
<gene>
    <name evidence="1" type="ORF">ACFSC9_03245</name>
</gene>
<sequence>MNNTYKSKNIVACSKCGHEIENVLEHVKYVLHGHCQHCAEATEQMNPVQMELKRTS</sequence>
<dbReference type="EMBL" id="JBHUEH010000010">
    <property type="protein sequence ID" value="MFD1884527.1"/>
    <property type="molecule type" value="Genomic_DNA"/>
</dbReference>
<organism evidence="1 2">
    <name type="scientific">Paenibacillus wenxiniae</name>
    <dbReference type="NCBI Taxonomy" id="1636843"/>
    <lineage>
        <taxon>Bacteria</taxon>
        <taxon>Bacillati</taxon>
        <taxon>Bacillota</taxon>
        <taxon>Bacilli</taxon>
        <taxon>Bacillales</taxon>
        <taxon>Paenibacillaceae</taxon>
        <taxon>Paenibacillus</taxon>
    </lineage>
</organism>